<dbReference type="SUPFAM" id="SSF53474">
    <property type="entry name" value="alpha/beta-Hydrolases"/>
    <property type="match status" value="1"/>
</dbReference>
<feature type="domain" description="Serine aminopeptidase S33" evidence="4">
    <location>
        <begin position="5"/>
        <end position="210"/>
    </location>
</feature>
<feature type="binding site" evidence="3">
    <location>
        <position position="79"/>
    </location>
    <ligand>
        <name>substrate</name>
    </ligand>
</feature>
<feature type="active site" description="Charge relay system" evidence="2">
    <location>
        <position position="207"/>
    </location>
</feature>
<sequence>MNGCLCIHGFTGSPFEVNPLAEFLGNHTDWKFVVPTLPGHGENGSLKGVRYTEWVDCAEQALQSLLEECETVFLIGFSMGGVIACYLAAKYPVKKLVLLSAAARYINPRQLVFDSMEMVKDAWNGKLRQNELYFRYKNKMLKTPITAAYQFRLLVAANRSVFREIRIPTFIAQGKDDGIVPPKSALFLFENISSPEKELRLVEKAKHLICHCEENKTLFCEILEFLLRSNAQSEPDWEKNNRNFFITHQ</sequence>
<dbReference type="InterPro" id="IPR012354">
    <property type="entry name" value="Esterase_lipase"/>
</dbReference>
<dbReference type="OrthoDB" id="9786110at2"/>
<dbReference type="GO" id="GO:0016020">
    <property type="term" value="C:membrane"/>
    <property type="evidence" value="ECO:0007669"/>
    <property type="project" value="TreeGrafter"/>
</dbReference>
<dbReference type="PANTHER" id="PTHR43798:SF31">
    <property type="entry name" value="AB HYDROLASE SUPERFAMILY PROTEIN YCLE"/>
    <property type="match status" value="1"/>
</dbReference>
<dbReference type="InterPro" id="IPR050266">
    <property type="entry name" value="AB_hydrolase_sf"/>
</dbReference>
<dbReference type="GO" id="GO:0052689">
    <property type="term" value="F:carboxylic ester hydrolase activity"/>
    <property type="evidence" value="ECO:0007669"/>
    <property type="project" value="InterPro"/>
</dbReference>
<dbReference type="Gene3D" id="3.40.50.1820">
    <property type="entry name" value="alpha/beta hydrolase"/>
    <property type="match status" value="1"/>
</dbReference>
<reference evidence="5 6" key="1">
    <citation type="submission" date="2018-08" db="EMBL/GenBank/DDBJ databases">
        <title>Bacillus chawlae sp. nov., Bacillus glennii sp. nov., and Bacillus saganii sp. nov. Isolated from the Vehicle Assembly Building at Kennedy Space Center where the Viking Spacecraft were Assembled.</title>
        <authorList>
            <person name="Seuylemezian A."/>
            <person name="Vaishampayan P."/>
        </authorList>
    </citation>
    <scope>NUCLEOTIDE SEQUENCE [LARGE SCALE GENOMIC DNA]</scope>
    <source>
        <strain evidence="5 6">V47-23a</strain>
    </source>
</reference>
<dbReference type="AlphaFoldDB" id="A0A372LLR1"/>
<dbReference type="Pfam" id="PF12146">
    <property type="entry name" value="Hydrolase_4"/>
    <property type="match status" value="1"/>
</dbReference>
<evidence type="ECO:0000256" key="3">
    <source>
        <dbReference type="PIRSR" id="PIRSR017388-2"/>
    </source>
</evidence>
<keyword evidence="6" id="KW-1185">Reference proteome</keyword>
<gene>
    <name evidence="5" type="ORF">D0469_15085</name>
</gene>
<name>A0A372LLR1_9BACI</name>
<proteinExistence type="predicted"/>
<dbReference type="EMBL" id="QVTE01000044">
    <property type="protein sequence ID" value="RFU67391.1"/>
    <property type="molecule type" value="Genomic_DNA"/>
</dbReference>
<evidence type="ECO:0000313" key="5">
    <source>
        <dbReference type="EMBL" id="RFU67391.1"/>
    </source>
</evidence>
<dbReference type="InterPro" id="IPR022742">
    <property type="entry name" value="Hydrolase_4"/>
</dbReference>
<evidence type="ECO:0000256" key="2">
    <source>
        <dbReference type="PIRSR" id="PIRSR017388-1"/>
    </source>
</evidence>
<dbReference type="Proteomes" id="UP000264541">
    <property type="component" value="Unassembled WGS sequence"/>
</dbReference>
<protein>
    <submittedName>
        <fullName evidence="5">Alpha/beta fold hydrolase</fullName>
    </submittedName>
</protein>
<evidence type="ECO:0000259" key="4">
    <source>
        <dbReference type="Pfam" id="PF12146"/>
    </source>
</evidence>
<feature type="binding site" evidence="3">
    <location>
        <position position="10"/>
    </location>
    <ligand>
        <name>substrate</name>
    </ligand>
</feature>
<dbReference type="InterPro" id="IPR029058">
    <property type="entry name" value="AB_hydrolase_fold"/>
</dbReference>
<accession>A0A372LLR1</accession>
<dbReference type="RefSeq" id="WP_117327556.1">
    <property type="nucleotide sequence ID" value="NZ_QVTE01000044.1"/>
</dbReference>
<evidence type="ECO:0000256" key="1">
    <source>
        <dbReference type="ARBA" id="ARBA00022801"/>
    </source>
</evidence>
<feature type="active site" description="Charge relay system" evidence="2">
    <location>
        <position position="177"/>
    </location>
</feature>
<dbReference type="PIRSF" id="PIRSF017388">
    <property type="entry name" value="Esterase_lipase"/>
    <property type="match status" value="1"/>
</dbReference>
<feature type="active site" description="Nucleophile" evidence="2">
    <location>
        <position position="78"/>
    </location>
</feature>
<dbReference type="PANTHER" id="PTHR43798">
    <property type="entry name" value="MONOACYLGLYCEROL LIPASE"/>
    <property type="match status" value="1"/>
</dbReference>
<evidence type="ECO:0000313" key="6">
    <source>
        <dbReference type="Proteomes" id="UP000264541"/>
    </source>
</evidence>
<keyword evidence="1 5" id="KW-0378">Hydrolase</keyword>
<comment type="caution">
    <text evidence="5">The sequence shown here is derived from an EMBL/GenBank/DDBJ whole genome shotgun (WGS) entry which is preliminary data.</text>
</comment>
<organism evidence="5 6">
    <name type="scientific">Peribacillus saganii</name>
    <dbReference type="NCBI Taxonomy" id="2303992"/>
    <lineage>
        <taxon>Bacteria</taxon>
        <taxon>Bacillati</taxon>
        <taxon>Bacillota</taxon>
        <taxon>Bacilli</taxon>
        <taxon>Bacillales</taxon>
        <taxon>Bacillaceae</taxon>
        <taxon>Peribacillus</taxon>
    </lineage>
</organism>